<keyword evidence="3" id="KW-0411">Iron-sulfur</keyword>
<gene>
    <name evidence="5" type="ORF">CHS0354_035275</name>
</gene>
<evidence type="ECO:0000259" key="4">
    <source>
        <dbReference type="Pfam" id="PF00330"/>
    </source>
</evidence>
<dbReference type="SUPFAM" id="SSF53732">
    <property type="entry name" value="Aconitase iron-sulfur domain"/>
    <property type="match status" value="1"/>
</dbReference>
<keyword evidence="6" id="KW-1185">Reference proteome</keyword>
<reference evidence="5" key="2">
    <citation type="journal article" date="2021" name="Genome Biol. Evol.">
        <title>Developing a high-quality reference genome for a parasitic bivalve with doubly uniparental inheritance (Bivalvia: Unionida).</title>
        <authorList>
            <person name="Smith C.H."/>
        </authorList>
    </citation>
    <scope>NUCLEOTIDE SEQUENCE</scope>
    <source>
        <strain evidence="5">CHS0354</strain>
        <tissue evidence="5">Mantle</tissue>
    </source>
</reference>
<evidence type="ECO:0000313" key="6">
    <source>
        <dbReference type="Proteomes" id="UP001195483"/>
    </source>
</evidence>
<accession>A0AAE0S317</accession>
<name>A0AAE0S317_9BIVA</name>
<evidence type="ECO:0000256" key="3">
    <source>
        <dbReference type="ARBA" id="ARBA00023014"/>
    </source>
</evidence>
<dbReference type="PANTHER" id="PTHR11670">
    <property type="entry name" value="ACONITASE/IRON-RESPONSIVE ELEMENT FAMILY MEMBER"/>
    <property type="match status" value="1"/>
</dbReference>
<dbReference type="GO" id="GO:0051536">
    <property type="term" value="F:iron-sulfur cluster binding"/>
    <property type="evidence" value="ECO:0007669"/>
    <property type="project" value="UniProtKB-KW"/>
</dbReference>
<proteinExistence type="predicted"/>
<dbReference type="Proteomes" id="UP001195483">
    <property type="component" value="Unassembled WGS sequence"/>
</dbReference>
<dbReference type="EMBL" id="JAEAOA010002069">
    <property type="protein sequence ID" value="KAK3584194.1"/>
    <property type="molecule type" value="Genomic_DNA"/>
</dbReference>
<dbReference type="InterPro" id="IPR036008">
    <property type="entry name" value="Aconitase_4Fe-4S_dom"/>
</dbReference>
<sequence>MFRKNELCGIRTLGEQAIRNYDDFKVKQDDIDNIAGWHKTQHEDTEIPYIPARVVLQDFTGVPSLVDLASLRNYMIDIGGNPDVINPKVPVDLIIDHSVQVDTFGNKNAADENMKIEYSRNRERYEFIRWGEQAFKNFRVFPPEPASSIR</sequence>
<evidence type="ECO:0000313" key="5">
    <source>
        <dbReference type="EMBL" id="KAK3584194.1"/>
    </source>
</evidence>
<evidence type="ECO:0000256" key="1">
    <source>
        <dbReference type="ARBA" id="ARBA00022723"/>
    </source>
</evidence>
<reference evidence="5" key="1">
    <citation type="journal article" date="2021" name="Genome Biol. Evol.">
        <title>A High-Quality Reference Genome for a Parasitic Bivalve with Doubly Uniparental Inheritance (Bivalvia: Unionida).</title>
        <authorList>
            <person name="Smith C.H."/>
        </authorList>
    </citation>
    <scope>NUCLEOTIDE SEQUENCE</scope>
    <source>
        <strain evidence="5">CHS0354</strain>
    </source>
</reference>
<dbReference type="Pfam" id="PF00330">
    <property type="entry name" value="Aconitase"/>
    <property type="match status" value="1"/>
</dbReference>
<comment type="caution">
    <text evidence="5">The sequence shown here is derived from an EMBL/GenBank/DDBJ whole genome shotgun (WGS) entry which is preliminary data.</text>
</comment>
<dbReference type="InterPro" id="IPR001030">
    <property type="entry name" value="Acoase/IPM_deHydtase_lsu_aba"/>
</dbReference>
<dbReference type="AlphaFoldDB" id="A0AAE0S317"/>
<protein>
    <recommendedName>
        <fullName evidence="4">Aconitase/3-isopropylmalate dehydratase large subunit alpha/beta/alpha domain-containing protein</fullName>
    </recommendedName>
</protein>
<dbReference type="Gene3D" id="3.30.499.10">
    <property type="entry name" value="Aconitase, domain 3"/>
    <property type="match status" value="1"/>
</dbReference>
<evidence type="ECO:0000256" key="2">
    <source>
        <dbReference type="ARBA" id="ARBA00023004"/>
    </source>
</evidence>
<dbReference type="InterPro" id="IPR006249">
    <property type="entry name" value="Aconitase/IRP2"/>
</dbReference>
<feature type="domain" description="Aconitase/3-isopropylmalate dehydratase large subunit alpha/beta/alpha" evidence="4">
    <location>
        <begin position="37"/>
        <end position="144"/>
    </location>
</feature>
<dbReference type="GO" id="GO:0046872">
    <property type="term" value="F:metal ion binding"/>
    <property type="evidence" value="ECO:0007669"/>
    <property type="project" value="UniProtKB-KW"/>
</dbReference>
<dbReference type="InterPro" id="IPR015931">
    <property type="entry name" value="Acnase/IPM_dHydase_lsu_aba_1/3"/>
</dbReference>
<reference evidence="5" key="3">
    <citation type="submission" date="2023-05" db="EMBL/GenBank/DDBJ databases">
        <authorList>
            <person name="Smith C.H."/>
        </authorList>
    </citation>
    <scope>NUCLEOTIDE SEQUENCE</scope>
    <source>
        <strain evidence="5">CHS0354</strain>
        <tissue evidence="5">Mantle</tissue>
    </source>
</reference>
<keyword evidence="1" id="KW-0479">Metal-binding</keyword>
<organism evidence="5 6">
    <name type="scientific">Potamilus streckersoni</name>
    <dbReference type="NCBI Taxonomy" id="2493646"/>
    <lineage>
        <taxon>Eukaryota</taxon>
        <taxon>Metazoa</taxon>
        <taxon>Spiralia</taxon>
        <taxon>Lophotrochozoa</taxon>
        <taxon>Mollusca</taxon>
        <taxon>Bivalvia</taxon>
        <taxon>Autobranchia</taxon>
        <taxon>Heteroconchia</taxon>
        <taxon>Palaeoheterodonta</taxon>
        <taxon>Unionida</taxon>
        <taxon>Unionoidea</taxon>
        <taxon>Unionidae</taxon>
        <taxon>Ambleminae</taxon>
        <taxon>Lampsilini</taxon>
        <taxon>Potamilus</taxon>
    </lineage>
</organism>
<keyword evidence="2" id="KW-0408">Iron</keyword>